<organism evidence="1">
    <name type="scientific">Hexamita inflata</name>
    <dbReference type="NCBI Taxonomy" id="28002"/>
    <lineage>
        <taxon>Eukaryota</taxon>
        <taxon>Metamonada</taxon>
        <taxon>Diplomonadida</taxon>
        <taxon>Hexamitidae</taxon>
        <taxon>Hexamitinae</taxon>
        <taxon>Hexamita</taxon>
    </lineage>
</organism>
<evidence type="ECO:0000313" key="1">
    <source>
        <dbReference type="EMBL" id="CAI9975243.1"/>
    </source>
</evidence>
<accession>A0AA86RKD2</accession>
<dbReference type="Proteomes" id="UP001642409">
    <property type="component" value="Unassembled WGS sequence"/>
</dbReference>
<reference evidence="1" key="1">
    <citation type="submission" date="2023-06" db="EMBL/GenBank/DDBJ databases">
        <authorList>
            <person name="Kurt Z."/>
        </authorList>
    </citation>
    <scope>NUCLEOTIDE SEQUENCE</scope>
</reference>
<protein>
    <submittedName>
        <fullName evidence="2">Hypothetical_protein</fullName>
    </submittedName>
</protein>
<dbReference type="AlphaFoldDB" id="A0AA86RKD2"/>
<comment type="caution">
    <text evidence="1">The sequence shown here is derived from an EMBL/GenBank/DDBJ whole genome shotgun (WGS) entry which is preliminary data.</text>
</comment>
<dbReference type="EMBL" id="CAXDID020000377">
    <property type="protein sequence ID" value="CAL6084175.1"/>
    <property type="molecule type" value="Genomic_DNA"/>
</dbReference>
<dbReference type="EMBL" id="CATOUU010001166">
    <property type="protein sequence ID" value="CAI9975243.1"/>
    <property type="molecule type" value="Genomic_DNA"/>
</dbReference>
<evidence type="ECO:0000313" key="2">
    <source>
        <dbReference type="EMBL" id="CAL6084175.1"/>
    </source>
</evidence>
<proteinExistence type="predicted"/>
<evidence type="ECO:0000313" key="3">
    <source>
        <dbReference type="Proteomes" id="UP001642409"/>
    </source>
</evidence>
<reference evidence="2 3" key="2">
    <citation type="submission" date="2024-07" db="EMBL/GenBank/DDBJ databases">
        <authorList>
            <person name="Akdeniz Z."/>
        </authorList>
    </citation>
    <scope>NUCLEOTIDE SEQUENCE [LARGE SCALE GENOMIC DNA]</scope>
</reference>
<gene>
    <name evidence="2" type="ORF">HINF_LOCUS62075</name>
    <name evidence="1" type="ORF">HINF_LOCUS62888</name>
</gene>
<name>A0AA86RKD2_9EUKA</name>
<sequence length="124" mass="14878">MQNRHYKDEIEISKEVRACLQKIFVNYNMTEEQIATQLDYAKSNMKSNHSFELFFWFLNRDQDQKLNIQDIQVLAKSLDLELEENHIKIILQSLQIEVDSIKQEQFDQIMIMLYQLLAEVGVYM</sequence>
<keyword evidence="3" id="KW-1185">Reference proteome</keyword>